<dbReference type="SFLD" id="SFLDG01018">
    <property type="entry name" value="Squalene/Phytoene_Synthase_Lik"/>
    <property type="match status" value="1"/>
</dbReference>
<accession>A0ABT0YWE8</accession>
<gene>
    <name evidence="1" type="ORF">M8A51_24750</name>
</gene>
<comment type="caution">
    <text evidence="1">The sequence shown here is derived from an EMBL/GenBank/DDBJ whole genome shotgun (WGS) entry which is preliminary data.</text>
</comment>
<dbReference type="Gene3D" id="1.10.600.10">
    <property type="entry name" value="Farnesyl Diphosphate Synthase"/>
    <property type="match status" value="1"/>
</dbReference>
<evidence type="ECO:0000313" key="1">
    <source>
        <dbReference type="EMBL" id="MCM5682754.1"/>
    </source>
</evidence>
<dbReference type="SUPFAM" id="SSF48576">
    <property type="entry name" value="Terpenoid synthases"/>
    <property type="match status" value="1"/>
</dbReference>
<dbReference type="InterPro" id="IPR002060">
    <property type="entry name" value="Squ/phyt_synthse"/>
</dbReference>
<proteinExistence type="predicted"/>
<dbReference type="InterPro" id="IPR008949">
    <property type="entry name" value="Isoprenoid_synthase_dom_sf"/>
</dbReference>
<dbReference type="SFLD" id="SFLDS00005">
    <property type="entry name" value="Isoprenoid_Synthase_Type_I"/>
    <property type="match status" value="1"/>
</dbReference>
<name>A0ABT0YWE8_9BURK</name>
<sequence>MTDRTDALLGHLLKRVSRSFYLSLRVLPPGLRVPVSLAYLLARAADTIADTQGTSESERLARLTALRERIAGDEAAVIDVTAALNPDERTLLEAMPAALQLLQRLDPVDAAAVRRVVSTLIDGMSFDLQHFAGATAQAPIALASTDELDRYTYLVAGCVGEFWTEMAMRHSPALRHWNAPQMAARGIDYGRALQLTNVLRDCGDDLAAGRCYLPLPLMPAAVAGRPLRRDDALTARAPLLRLALDRYRQGTAYVLAIPRSCVRLRLASLWPLLIGLATLRELGRNAHWPDPARRSKVGRGEVYRIVARSIPAVLSNAALSRWLDGAFRDAEAACAGHSVC</sequence>
<dbReference type="PANTHER" id="PTHR31480">
    <property type="entry name" value="BIFUNCTIONAL LYCOPENE CYCLASE/PHYTOENE SYNTHASE"/>
    <property type="match status" value="1"/>
</dbReference>
<dbReference type="EMBL" id="JAMKFE010000023">
    <property type="protein sequence ID" value="MCM5682754.1"/>
    <property type="molecule type" value="Genomic_DNA"/>
</dbReference>
<organism evidence="1 2">
    <name type="scientific">Caldimonas mangrovi</name>
    <dbReference type="NCBI Taxonomy" id="2944811"/>
    <lineage>
        <taxon>Bacteria</taxon>
        <taxon>Pseudomonadati</taxon>
        <taxon>Pseudomonadota</taxon>
        <taxon>Betaproteobacteria</taxon>
        <taxon>Burkholderiales</taxon>
        <taxon>Sphaerotilaceae</taxon>
        <taxon>Caldimonas</taxon>
    </lineage>
</organism>
<evidence type="ECO:0000313" key="2">
    <source>
        <dbReference type="Proteomes" id="UP001165541"/>
    </source>
</evidence>
<dbReference type="Pfam" id="PF00494">
    <property type="entry name" value="SQS_PSY"/>
    <property type="match status" value="1"/>
</dbReference>
<reference evidence="1" key="1">
    <citation type="submission" date="2022-05" db="EMBL/GenBank/DDBJ databases">
        <title>Schlegelella sp. nov., isolated from mangrove soil.</title>
        <authorList>
            <person name="Liu Y."/>
            <person name="Ge X."/>
            <person name="Liu W."/>
        </authorList>
    </citation>
    <scope>NUCLEOTIDE SEQUENCE</scope>
    <source>
        <strain evidence="1">S2-27</strain>
    </source>
</reference>
<protein>
    <submittedName>
        <fullName evidence="1">Squalene/phytoene synthase family protein</fullName>
    </submittedName>
</protein>
<keyword evidence="2" id="KW-1185">Reference proteome</keyword>
<dbReference type="Proteomes" id="UP001165541">
    <property type="component" value="Unassembled WGS sequence"/>
</dbReference>
<dbReference type="RefSeq" id="WP_251781299.1">
    <property type="nucleotide sequence ID" value="NZ_JAMKFE010000023.1"/>
</dbReference>